<evidence type="ECO:0000256" key="3">
    <source>
        <dbReference type="ARBA" id="ARBA00013208"/>
    </source>
</evidence>
<feature type="domain" description="Peptidase S26" evidence="8">
    <location>
        <begin position="30"/>
        <end position="205"/>
    </location>
</feature>
<organism evidence="9 10">
    <name type="scientific">Luteimonas lutimaris</name>
    <dbReference type="NCBI Taxonomy" id="698645"/>
    <lineage>
        <taxon>Bacteria</taxon>
        <taxon>Pseudomonadati</taxon>
        <taxon>Pseudomonadota</taxon>
        <taxon>Gammaproteobacteria</taxon>
        <taxon>Lysobacterales</taxon>
        <taxon>Lysobacteraceae</taxon>
        <taxon>Luteimonas</taxon>
    </lineage>
</organism>
<dbReference type="PROSITE" id="PS00760">
    <property type="entry name" value="SPASE_I_2"/>
    <property type="match status" value="1"/>
</dbReference>
<evidence type="ECO:0000256" key="7">
    <source>
        <dbReference type="SAM" id="MobiDB-lite"/>
    </source>
</evidence>
<comment type="caution">
    <text evidence="9">The sequence shown here is derived from an EMBL/GenBank/DDBJ whole genome shotgun (WGS) entry which is preliminary data.</text>
</comment>
<comment type="similarity">
    <text evidence="2 6">Belongs to the peptidase S26 family.</text>
</comment>
<evidence type="ECO:0000256" key="2">
    <source>
        <dbReference type="ARBA" id="ARBA00009370"/>
    </source>
</evidence>
<dbReference type="PROSITE" id="PS00761">
    <property type="entry name" value="SPASE_I_3"/>
    <property type="match status" value="1"/>
</dbReference>
<sequence length="216" mass="23057">MTRMGIGTKRSGTRDRDTTGARGWFRREGRQLLVMLVLLALARTSFANHYGVPSGSMEYTLMPGDHVVVDMSAYGLRVPFTDITLVPRGRPGRGDIAVFKSPADGVRLIKRVVAVGGDRVSLAGGHLSINGEALAEPGAADVEQFGDRSARLNLDMGGGPDIDGLVVPAGQVLVVGDHRGNSVDGRYFGFVPASALYARAVGVFWRRGEGPVWKPL</sequence>
<dbReference type="InterPro" id="IPR019533">
    <property type="entry name" value="Peptidase_S26"/>
</dbReference>
<feature type="region of interest" description="Disordered" evidence="7">
    <location>
        <begin position="1"/>
        <end position="20"/>
    </location>
</feature>
<reference evidence="10" key="1">
    <citation type="journal article" date="2019" name="Int. J. Syst. Evol. Microbiol.">
        <title>The Global Catalogue of Microorganisms (GCM) 10K type strain sequencing project: providing services to taxonomists for standard genome sequencing and annotation.</title>
        <authorList>
            <consortium name="The Broad Institute Genomics Platform"/>
            <consortium name="The Broad Institute Genome Sequencing Center for Infectious Disease"/>
            <person name="Wu L."/>
            <person name="Ma J."/>
        </authorList>
    </citation>
    <scope>NUCLEOTIDE SEQUENCE [LARGE SCALE GENOMIC DNA]</scope>
    <source>
        <strain evidence="10">JCM 16916</strain>
    </source>
</reference>
<dbReference type="NCBIfam" id="TIGR02227">
    <property type="entry name" value="sigpep_I_bact"/>
    <property type="match status" value="1"/>
</dbReference>
<dbReference type="Pfam" id="PF10502">
    <property type="entry name" value="Peptidase_S26"/>
    <property type="match status" value="1"/>
</dbReference>
<dbReference type="PRINTS" id="PR00727">
    <property type="entry name" value="LEADERPTASE"/>
</dbReference>
<evidence type="ECO:0000256" key="6">
    <source>
        <dbReference type="RuleBase" id="RU362042"/>
    </source>
</evidence>
<keyword evidence="6" id="KW-0645">Protease</keyword>
<evidence type="ECO:0000256" key="1">
    <source>
        <dbReference type="ARBA" id="ARBA00000677"/>
    </source>
</evidence>
<dbReference type="InterPro" id="IPR000223">
    <property type="entry name" value="Pept_S26A_signal_pept_1"/>
</dbReference>
<dbReference type="EMBL" id="BAAAZU010000003">
    <property type="protein sequence ID" value="GAA3916374.1"/>
    <property type="molecule type" value="Genomic_DNA"/>
</dbReference>
<proteinExistence type="inferred from homology"/>
<evidence type="ECO:0000256" key="5">
    <source>
        <dbReference type="ARBA" id="ARBA00022801"/>
    </source>
</evidence>
<keyword evidence="10" id="KW-1185">Reference proteome</keyword>
<dbReference type="Gene3D" id="2.10.109.10">
    <property type="entry name" value="Umud Fragment, subunit A"/>
    <property type="match status" value="1"/>
</dbReference>
<dbReference type="InterPro" id="IPR019758">
    <property type="entry name" value="Pept_S26A_signal_pept_1_CS"/>
</dbReference>
<dbReference type="InterPro" id="IPR036286">
    <property type="entry name" value="LexA/Signal_pep-like_sf"/>
</dbReference>
<dbReference type="Proteomes" id="UP001501727">
    <property type="component" value="Unassembled WGS sequence"/>
</dbReference>
<name>A0ABP7MAB5_9GAMM</name>
<dbReference type="InterPro" id="IPR019757">
    <property type="entry name" value="Pept_S26A_signal_pept_1_Lys-AS"/>
</dbReference>
<evidence type="ECO:0000313" key="10">
    <source>
        <dbReference type="Proteomes" id="UP001501727"/>
    </source>
</evidence>
<gene>
    <name evidence="9" type="ORF">GCM10022229_07020</name>
</gene>
<evidence type="ECO:0000256" key="4">
    <source>
        <dbReference type="ARBA" id="ARBA00019232"/>
    </source>
</evidence>
<evidence type="ECO:0000313" key="9">
    <source>
        <dbReference type="EMBL" id="GAA3916374.1"/>
    </source>
</evidence>
<dbReference type="EC" id="3.4.21.89" evidence="3 6"/>
<dbReference type="SUPFAM" id="SSF51306">
    <property type="entry name" value="LexA/Signal peptidase"/>
    <property type="match status" value="1"/>
</dbReference>
<comment type="catalytic activity">
    <reaction evidence="1 6">
        <text>Cleavage of hydrophobic, N-terminal signal or leader sequences from secreted and periplasmic proteins.</text>
        <dbReference type="EC" id="3.4.21.89"/>
    </reaction>
</comment>
<dbReference type="CDD" id="cd06530">
    <property type="entry name" value="S26_SPase_I"/>
    <property type="match status" value="1"/>
</dbReference>
<comment type="subcellular location">
    <subcellularLocation>
        <location evidence="6">Membrane</location>
        <topology evidence="6">Multi-pass membrane protein</topology>
    </subcellularLocation>
</comment>
<protein>
    <recommendedName>
        <fullName evidence="4 6">Signal peptidase I</fullName>
        <ecNumber evidence="3 6">3.4.21.89</ecNumber>
    </recommendedName>
</protein>
<evidence type="ECO:0000259" key="8">
    <source>
        <dbReference type="Pfam" id="PF10502"/>
    </source>
</evidence>
<accession>A0ABP7MAB5</accession>
<dbReference type="PANTHER" id="PTHR43390">
    <property type="entry name" value="SIGNAL PEPTIDASE I"/>
    <property type="match status" value="1"/>
</dbReference>
<keyword evidence="5 6" id="KW-0378">Hydrolase</keyword>
<dbReference type="PANTHER" id="PTHR43390:SF1">
    <property type="entry name" value="CHLOROPLAST PROCESSING PEPTIDASE"/>
    <property type="match status" value="1"/>
</dbReference>